<dbReference type="EMBL" id="MT143105">
    <property type="protein sequence ID" value="QJA92901.1"/>
    <property type="molecule type" value="Genomic_DNA"/>
</dbReference>
<sequence length="164" mass="18834">MIVVLLSFSASFVGIGLALTALADKNQSLLFYSYVAFGLAILLFCIAIIAIIILCRHFSKTKGYIRQIGIYLKQGRKLRVELLSIRTITEWTGEMQMKVPRWKENVQRWLDKNLPEYAPEFDVEGFLVDLDTGEGVIGKASRDAQHLEGRMSNLREILREIRRW</sequence>
<proteinExistence type="predicted"/>
<keyword evidence="1" id="KW-1133">Transmembrane helix</keyword>
<name>A0A6M3LIN7_9ZZZZ</name>
<organism evidence="2">
    <name type="scientific">viral metagenome</name>
    <dbReference type="NCBI Taxonomy" id="1070528"/>
    <lineage>
        <taxon>unclassified sequences</taxon>
        <taxon>metagenomes</taxon>
        <taxon>organismal metagenomes</taxon>
    </lineage>
</organism>
<gene>
    <name evidence="2" type="ORF">MM415B04426_0011</name>
</gene>
<evidence type="ECO:0000313" key="2">
    <source>
        <dbReference type="EMBL" id="QJA92901.1"/>
    </source>
</evidence>
<accession>A0A6M3LIN7</accession>
<feature type="transmembrane region" description="Helical" evidence="1">
    <location>
        <begin position="33"/>
        <end position="55"/>
    </location>
</feature>
<evidence type="ECO:0000256" key="1">
    <source>
        <dbReference type="SAM" id="Phobius"/>
    </source>
</evidence>
<keyword evidence="1" id="KW-0472">Membrane</keyword>
<dbReference type="AlphaFoldDB" id="A0A6M3LIN7"/>
<protein>
    <submittedName>
        <fullName evidence="2">Uncharacterized protein</fullName>
    </submittedName>
</protein>
<keyword evidence="1" id="KW-0812">Transmembrane</keyword>
<reference evidence="2" key="1">
    <citation type="submission" date="2020-03" db="EMBL/GenBank/DDBJ databases">
        <title>The deep terrestrial virosphere.</title>
        <authorList>
            <person name="Holmfeldt K."/>
            <person name="Nilsson E."/>
            <person name="Simone D."/>
            <person name="Lopez-Fernandez M."/>
            <person name="Wu X."/>
            <person name="de Brujin I."/>
            <person name="Lundin D."/>
            <person name="Andersson A."/>
            <person name="Bertilsson S."/>
            <person name="Dopson M."/>
        </authorList>
    </citation>
    <scope>NUCLEOTIDE SEQUENCE</scope>
    <source>
        <strain evidence="2">MM415B04426</strain>
    </source>
</reference>